<dbReference type="EMBL" id="BAAARW010000044">
    <property type="protein sequence ID" value="GAA2456421.1"/>
    <property type="molecule type" value="Genomic_DNA"/>
</dbReference>
<keyword evidence="5" id="KW-0804">Transcription</keyword>
<keyword evidence="10" id="KW-1185">Reference proteome</keyword>
<feature type="region of interest" description="Disordered" evidence="6">
    <location>
        <begin position="338"/>
        <end position="430"/>
    </location>
</feature>
<keyword evidence="2" id="KW-0805">Transcription regulation</keyword>
<feature type="compositionally biased region" description="Acidic residues" evidence="6">
    <location>
        <begin position="502"/>
        <end position="511"/>
    </location>
</feature>
<protein>
    <recommendedName>
        <fullName evidence="8">RNA polymerase sigma-70 region 2 domain-containing protein</fullName>
    </recommendedName>
</protein>
<dbReference type="InterPro" id="IPR036388">
    <property type="entry name" value="WH-like_DNA-bd_sf"/>
</dbReference>
<dbReference type="InterPro" id="IPR007627">
    <property type="entry name" value="RNA_pol_sigma70_r2"/>
</dbReference>
<evidence type="ECO:0000256" key="3">
    <source>
        <dbReference type="ARBA" id="ARBA00023082"/>
    </source>
</evidence>
<name>A0ABN3KDC6_9ACTN</name>
<dbReference type="PANTHER" id="PTHR43133:SF8">
    <property type="entry name" value="RNA POLYMERASE SIGMA FACTOR HI_1459-RELATED"/>
    <property type="match status" value="1"/>
</dbReference>
<dbReference type="Gene3D" id="1.10.1740.10">
    <property type="match status" value="1"/>
</dbReference>
<evidence type="ECO:0000256" key="7">
    <source>
        <dbReference type="SAM" id="Phobius"/>
    </source>
</evidence>
<feature type="domain" description="RNA polymerase sigma-70 region 2" evidence="8">
    <location>
        <begin position="36"/>
        <end position="100"/>
    </location>
</feature>
<feature type="compositionally biased region" description="Low complexity" evidence="6">
    <location>
        <begin position="484"/>
        <end position="497"/>
    </location>
</feature>
<evidence type="ECO:0000256" key="6">
    <source>
        <dbReference type="SAM" id="MobiDB-lite"/>
    </source>
</evidence>
<dbReference type="InterPro" id="IPR014284">
    <property type="entry name" value="RNA_pol_sigma-70_dom"/>
</dbReference>
<evidence type="ECO:0000313" key="9">
    <source>
        <dbReference type="EMBL" id="GAA2456421.1"/>
    </source>
</evidence>
<dbReference type="SUPFAM" id="SSF88946">
    <property type="entry name" value="Sigma2 domain of RNA polymerase sigma factors"/>
    <property type="match status" value="1"/>
</dbReference>
<evidence type="ECO:0000256" key="4">
    <source>
        <dbReference type="ARBA" id="ARBA00023125"/>
    </source>
</evidence>
<evidence type="ECO:0000313" key="10">
    <source>
        <dbReference type="Proteomes" id="UP001501231"/>
    </source>
</evidence>
<dbReference type="PANTHER" id="PTHR43133">
    <property type="entry name" value="RNA POLYMERASE ECF-TYPE SIGMA FACTO"/>
    <property type="match status" value="1"/>
</dbReference>
<dbReference type="RefSeq" id="WP_344597871.1">
    <property type="nucleotide sequence ID" value="NZ_BAAARW010000044.1"/>
</dbReference>
<keyword evidence="3" id="KW-0731">Sigma factor</keyword>
<evidence type="ECO:0000256" key="1">
    <source>
        <dbReference type="ARBA" id="ARBA00010641"/>
    </source>
</evidence>
<evidence type="ECO:0000259" key="8">
    <source>
        <dbReference type="Pfam" id="PF04542"/>
    </source>
</evidence>
<organism evidence="9 10">
    <name type="scientific">Actinomadura vinacea</name>
    <dbReference type="NCBI Taxonomy" id="115336"/>
    <lineage>
        <taxon>Bacteria</taxon>
        <taxon>Bacillati</taxon>
        <taxon>Actinomycetota</taxon>
        <taxon>Actinomycetes</taxon>
        <taxon>Streptosporangiales</taxon>
        <taxon>Thermomonosporaceae</taxon>
        <taxon>Actinomadura</taxon>
    </lineage>
</organism>
<feature type="compositionally biased region" description="Low complexity" evidence="6">
    <location>
        <begin position="350"/>
        <end position="413"/>
    </location>
</feature>
<sequence>MSGWSSSGWPSPDRADDERLARSLAAGDDAEALIQLLDRYAARLYDYCHALLRDQESAAGALHDAVLAAYAHAGRLYEPVFFRSWLYALVRNECLRRLQDPDRPAERYEAPEVEDMFLDADERAQRQETRRLVHNALSGLRGREREALDLLLRHGLDTGEIAGAFGITDQEAGELAGQARHKLDDALAAVIIARTGRADCPSVAALAEDGESPLPQAAARKLIRHINTCATCTERRHRTVSTAGLLQTLPVALMPADLRGRILATATDPANAGGLAAIAHGAEPFDAQGWPRPAERGGAARRSEPRRSGPPRLWPAIAAAAAVILLAAGAFLVLPGGSEDRTSAQRPSGSPRAADPSESPADPSESPSESPTPTPTATTSSPTPTPKATTPSPTRTRASRTPTPNRSTRSPARGTLAVSGCAMTNPGQRSCGVSVRAVGGPVTWGVTGTSGGVRAGGGGRLAAGASTTVPASRPDCDAGGSGSGSVSFAPGGSASVSWTCAGDDEDGPGGN</sequence>
<feature type="region of interest" description="Disordered" evidence="6">
    <location>
        <begin position="464"/>
        <end position="511"/>
    </location>
</feature>
<reference evidence="9 10" key="1">
    <citation type="journal article" date="2019" name="Int. J. Syst. Evol. Microbiol.">
        <title>The Global Catalogue of Microorganisms (GCM) 10K type strain sequencing project: providing services to taxonomists for standard genome sequencing and annotation.</title>
        <authorList>
            <consortium name="The Broad Institute Genomics Platform"/>
            <consortium name="The Broad Institute Genome Sequencing Center for Infectious Disease"/>
            <person name="Wu L."/>
            <person name="Ma J."/>
        </authorList>
    </citation>
    <scope>NUCLEOTIDE SEQUENCE [LARGE SCALE GENOMIC DNA]</scope>
    <source>
        <strain evidence="9 10">JCM 3325</strain>
    </source>
</reference>
<keyword evidence="7" id="KW-0812">Transmembrane</keyword>
<dbReference type="Gene3D" id="1.10.10.10">
    <property type="entry name" value="Winged helix-like DNA-binding domain superfamily/Winged helix DNA-binding domain"/>
    <property type="match status" value="1"/>
</dbReference>
<dbReference type="InterPro" id="IPR013325">
    <property type="entry name" value="RNA_pol_sigma_r2"/>
</dbReference>
<feature type="transmembrane region" description="Helical" evidence="7">
    <location>
        <begin position="313"/>
        <end position="334"/>
    </location>
</feature>
<comment type="caution">
    <text evidence="9">The sequence shown here is derived from an EMBL/GenBank/DDBJ whole genome shotgun (WGS) entry which is preliminary data.</text>
</comment>
<comment type="similarity">
    <text evidence="1">Belongs to the sigma-70 factor family. ECF subfamily.</text>
</comment>
<keyword evidence="7" id="KW-0472">Membrane</keyword>
<feature type="region of interest" description="Disordered" evidence="6">
    <location>
        <begin position="285"/>
        <end position="311"/>
    </location>
</feature>
<dbReference type="InterPro" id="IPR039425">
    <property type="entry name" value="RNA_pol_sigma-70-like"/>
</dbReference>
<keyword evidence="4" id="KW-0238">DNA-binding</keyword>
<evidence type="ECO:0000256" key="5">
    <source>
        <dbReference type="ARBA" id="ARBA00023163"/>
    </source>
</evidence>
<dbReference type="InterPro" id="IPR013324">
    <property type="entry name" value="RNA_pol_sigma_r3/r4-like"/>
</dbReference>
<evidence type="ECO:0000256" key="2">
    <source>
        <dbReference type="ARBA" id="ARBA00023015"/>
    </source>
</evidence>
<proteinExistence type="inferred from homology"/>
<gene>
    <name evidence="9" type="ORF">GCM10010191_89740</name>
</gene>
<keyword evidence="7" id="KW-1133">Transmembrane helix</keyword>
<dbReference type="NCBIfam" id="TIGR02937">
    <property type="entry name" value="sigma70-ECF"/>
    <property type="match status" value="1"/>
</dbReference>
<dbReference type="Pfam" id="PF04542">
    <property type="entry name" value="Sigma70_r2"/>
    <property type="match status" value="1"/>
</dbReference>
<accession>A0ABN3KDC6</accession>
<dbReference type="Proteomes" id="UP001501231">
    <property type="component" value="Unassembled WGS sequence"/>
</dbReference>
<dbReference type="SUPFAM" id="SSF88659">
    <property type="entry name" value="Sigma3 and sigma4 domains of RNA polymerase sigma factors"/>
    <property type="match status" value="1"/>
</dbReference>